<dbReference type="InterPro" id="IPR011453">
    <property type="entry name" value="DUF1559"/>
</dbReference>
<dbReference type="Proteomes" id="UP000199518">
    <property type="component" value="Unassembled WGS sequence"/>
</dbReference>
<feature type="domain" description="DUF1559" evidence="2">
    <location>
        <begin position="37"/>
        <end position="321"/>
    </location>
</feature>
<name>A0A1I3SYD1_9PLAN</name>
<evidence type="ECO:0000313" key="3">
    <source>
        <dbReference type="EMBL" id="SFJ63222.1"/>
    </source>
</evidence>
<keyword evidence="1" id="KW-1133">Transmembrane helix</keyword>
<proteinExistence type="predicted"/>
<accession>A0A1I3SYD1</accession>
<dbReference type="NCBIfam" id="TIGR04294">
    <property type="entry name" value="pre_pil_HX9DG"/>
    <property type="match status" value="1"/>
</dbReference>
<dbReference type="SUPFAM" id="SSF54523">
    <property type="entry name" value="Pili subunits"/>
    <property type="match status" value="1"/>
</dbReference>
<feature type="transmembrane region" description="Helical" evidence="1">
    <location>
        <begin position="12"/>
        <end position="36"/>
    </location>
</feature>
<evidence type="ECO:0000256" key="1">
    <source>
        <dbReference type="SAM" id="Phobius"/>
    </source>
</evidence>
<dbReference type="OrthoDB" id="217153at2"/>
<dbReference type="Gene3D" id="3.30.700.10">
    <property type="entry name" value="Glycoprotein, Type 4 Pilin"/>
    <property type="match status" value="1"/>
</dbReference>
<dbReference type="NCBIfam" id="TIGR02532">
    <property type="entry name" value="IV_pilin_GFxxxE"/>
    <property type="match status" value="1"/>
</dbReference>
<dbReference type="Pfam" id="PF07963">
    <property type="entry name" value="N_methyl"/>
    <property type="match status" value="1"/>
</dbReference>
<keyword evidence="1" id="KW-0472">Membrane</keyword>
<dbReference type="AlphaFoldDB" id="A0A1I3SYD1"/>
<dbReference type="Pfam" id="PF07596">
    <property type="entry name" value="SBP_bac_10"/>
    <property type="match status" value="1"/>
</dbReference>
<dbReference type="PROSITE" id="PS00409">
    <property type="entry name" value="PROKAR_NTER_METHYL"/>
    <property type="match status" value="1"/>
</dbReference>
<evidence type="ECO:0000259" key="2">
    <source>
        <dbReference type="Pfam" id="PF07596"/>
    </source>
</evidence>
<organism evidence="3 4">
    <name type="scientific">Planctomicrobium piriforme</name>
    <dbReference type="NCBI Taxonomy" id="1576369"/>
    <lineage>
        <taxon>Bacteria</taxon>
        <taxon>Pseudomonadati</taxon>
        <taxon>Planctomycetota</taxon>
        <taxon>Planctomycetia</taxon>
        <taxon>Planctomycetales</taxon>
        <taxon>Planctomycetaceae</taxon>
        <taxon>Planctomicrobium</taxon>
    </lineage>
</organism>
<sequence>MPEVSKRNYKRGFTLIELLVVIAIIAILIALLLPAVQQAREAARRSQCKNNLKQIGLAMHNYLDTFSIFPKAVFETATGNSQDSYRSFSAFASILPYLDQVGLYNQINFNTITDAAPNLALARNVIPPLLCPSDLRYVSTSATDSRFNGSGMNYAVSAGANLFWGASTAEANGIFNRMLPVRIADVLDGTSNVLMATEQLIPSTDNAGKLAATVYNGTQGSMANTFPTAASLATFAGTCTSTTMNANYNENTKWMNGGVGQNVINTLNPPNSPNPNCFIGCNGCWAGTGNGAWTARSRHTGGVQAVLADGSVRFVSDNVDINNWQRLGARADGGILGEF</sequence>
<dbReference type="InterPro" id="IPR027558">
    <property type="entry name" value="Pre_pil_HX9DG_C"/>
</dbReference>
<evidence type="ECO:0000313" key="4">
    <source>
        <dbReference type="Proteomes" id="UP000199518"/>
    </source>
</evidence>
<gene>
    <name evidence="3" type="ORF">SAMN05421753_12618</name>
</gene>
<dbReference type="InterPro" id="IPR045584">
    <property type="entry name" value="Pilin-like"/>
</dbReference>
<reference evidence="4" key="1">
    <citation type="submission" date="2016-10" db="EMBL/GenBank/DDBJ databases">
        <authorList>
            <person name="Varghese N."/>
            <person name="Submissions S."/>
        </authorList>
    </citation>
    <scope>NUCLEOTIDE SEQUENCE [LARGE SCALE GENOMIC DNA]</scope>
    <source>
        <strain evidence="4">DSM 26348</strain>
    </source>
</reference>
<dbReference type="EMBL" id="FOQD01000026">
    <property type="protein sequence ID" value="SFJ63222.1"/>
    <property type="molecule type" value="Genomic_DNA"/>
</dbReference>
<dbReference type="PANTHER" id="PTHR30093:SF2">
    <property type="entry name" value="TYPE II SECRETION SYSTEM PROTEIN H"/>
    <property type="match status" value="1"/>
</dbReference>
<keyword evidence="1" id="KW-0812">Transmembrane</keyword>
<dbReference type="PANTHER" id="PTHR30093">
    <property type="entry name" value="GENERAL SECRETION PATHWAY PROTEIN G"/>
    <property type="match status" value="1"/>
</dbReference>
<dbReference type="RefSeq" id="WP_092056930.1">
    <property type="nucleotide sequence ID" value="NZ_FOQD01000026.1"/>
</dbReference>
<dbReference type="InterPro" id="IPR012902">
    <property type="entry name" value="N_methyl_site"/>
</dbReference>
<dbReference type="STRING" id="1576369.SAMN05421753_12618"/>
<keyword evidence="4" id="KW-1185">Reference proteome</keyword>
<protein>
    <submittedName>
        <fullName evidence="3">Prepilin-type N-terminal cleavage/methylation domain-containing protein</fullName>
    </submittedName>
</protein>